<dbReference type="InterPro" id="IPR038488">
    <property type="entry name" value="Integrase_DNA-bd_sf"/>
</dbReference>
<dbReference type="EMBL" id="JAAVTX010000009">
    <property type="protein sequence ID" value="NKE48424.1"/>
    <property type="molecule type" value="Genomic_DNA"/>
</dbReference>
<dbReference type="Pfam" id="PF00589">
    <property type="entry name" value="Phage_integrase"/>
    <property type="match status" value="1"/>
</dbReference>
<evidence type="ECO:0000313" key="7">
    <source>
        <dbReference type="Proteomes" id="UP000765160"/>
    </source>
</evidence>
<keyword evidence="7" id="KW-1185">Reference proteome</keyword>
<dbReference type="Pfam" id="PF13356">
    <property type="entry name" value="Arm-DNA-bind_3"/>
    <property type="match status" value="1"/>
</dbReference>
<dbReference type="Gene3D" id="1.10.150.130">
    <property type="match status" value="1"/>
</dbReference>
<dbReference type="PROSITE" id="PS51898">
    <property type="entry name" value="TYR_RECOMBINASE"/>
    <property type="match status" value="1"/>
</dbReference>
<evidence type="ECO:0000313" key="6">
    <source>
        <dbReference type="EMBL" id="NKE48424.1"/>
    </source>
</evidence>
<dbReference type="Gene3D" id="3.30.160.390">
    <property type="entry name" value="Integrase, DNA-binding domain"/>
    <property type="match status" value="1"/>
</dbReference>
<dbReference type="Gene3D" id="1.10.443.10">
    <property type="entry name" value="Intergrase catalytic core"/>
    <property type="match status" value="1"/>
</dbReference>
<dbReference type="InterPro" id="IPR002104">
    <property type="entry name" value="Integrase_catalytic"/>
</dbReference>
<dbReference type="Proteomes" id="UP000765160">
    <property type="component" value="Unassembled WGS sequence"/>
</dbReference>
<keyword evidence="3" id="KW-0238">DNA-binding</keyword>
<evidence type="ECO:0000256" key="3">
    <source>
        <dbReference type="ARBA" id="ARBA00023125"/>
    </source>
</evidence>
<evidence type="ECO:0000256" key="1">
    <source>
        <dbReference type="ARBA" id="ARBA00008857"/>
    </source>
</evidence>
<dbReference type="InterPro" id="IPR010998">
    <property type="entry name" value="Integrase_recombinase_N"/>
</dbReference>
<dbReference type="PANTHER" id="PTHR30629:SF2">
    <property type="entry name" value="PROPHAGE INTEGRASE INTS-RELATED"/>
    <property type="match status" value="1"/>
</dbReference>
<gene>
    <name evidence="6" type="ORF">HB662_26865</name>
</gene>
<proteinExistence type="inferred from homology"/>
<comment type="similarity">
    <text evidence="1">Belongs to the 'phage' integrase family.</text>
</comment>
<dbReference type="SUPFAM" id="SSF56349">
    <property type="entry name" value="DNA breaking-rejoining enzymes"/>
    <property type="match status" value="1"/>
</dbReference>
<reference evidence="6 7" key="1">
    <citation type="submission" date="2020-03" db="EMBL/GenBank/DDBJ databases">
        <title>Roseomonas selenitidurans sp. nov. isolated from soil.</title>
        <authorList>
            <person name="Liu H."/>
        </authorList>
    </citation>
    <scope>NUCLEOTIDE SEQUENCE [LARGE SCALE GENOMIC DNA]</scope>
    <source>
        <strain evidence="6 7">JCM 15073</strain>
    </source>
</reference>
<name>A0ABX1F871_9PROT</name>
<keyword evidence="4" id="KW-0233">DNA recombination</keyword>
<evidence type="ECO:0000259" key="5">
    <source>
        <dbReference type="PROSITE" id="PS51898"/>
    </source>
</evidence>
<evidence type="ECO:0000256" key="4">
    <source>
        <dbReference type="ARBA" id="ARBA00023172"/>
    </source>
</evidence>
<dbReference type="PANTHER" id="PTHR30629">
    <property type="entry name" value="PROPHAGE INTEGRASE"/>
    <property type="match status" value="1"/>
</dbReference>
<dbReference type="RefSeq" id="WP_168054785.1">
    <property type="nucleotide sequence ID" value="NZ_JAATJR010000009.1"/>
</dbReference>
<keyword evidence="2" id="KW-0229">DNA integration</keyword>
<feature type="domain" description="Tyr recombinase" evidence="5">
    <location>
        <begin position="206"/>
        <end position="402"/>
    </location>
</feature>
<accession>A0ABX1F871</accession>
<dbReference type="InterPro" id="IPR025166">
    <property type="entry name" value="Integrase_DNA_bind_dom"/>
</dbReference>
<dbReference type="CDD" id="cd00801">
    <property type="entry name" value="INT_P4_C"/>
    <property type="match status" value="1"/>
</dbReference>
<evidence type="ECO:0000256" key="2">
    <source>
        <dbReference type="ARBA" id="ARBA00022908"/>
    </source>
</evidence>
<protein>
    <submittedName>
        <fullName evidence="6">Site-specific integrase</fullName>
    </submittedName>
</protein>
<dbReference type="InterPro" id="IPR013762">
    <property type="entry name" value="Integrase-like_cat_sf"/>
</dbReference>
<dbReference type="InterPro" id="IPR011010">
    <property type="entry name" value="DNA_brk_join_enz"/>
</dbReference>
<sequence length="437" mass="47041">MKLTKRTIDAAVCPPGKRDILFFDEDLPGFALRVTSGGAKVFLFQYRAGGRIKRKRIGEYGTLTPAAARIRAERLRGQVLDGGDPVGAAAAAAASAIAAAKAESYTVRALLDDWQAAKQVQKKGRSFTTAKGSLAKHLKPWLDRPAKSLTADEVLRLLDDLAAGGQPGAAVYVRARGHAAFAWAVSRRRLAENPFTGVSSPVKAGVRERVLTDAELGEAWRAAGTLGWPYGPYLRFLMLTLQRREEVAGLRWAELAEAGECWTLPGARSKNGKAHVVHLVPEARAILGDVPRFKGCEHVFTSRGEGSVNGFATAARRLRAAVLADRKARGGEALAAHRGRLPALDWVWHDFRRTGVTAIAAMGFAPHVADRLLNHVEGTISGVAAIYQRHEFLPERERALLAWSRFIQAAAAGRDPLAAGAENVVALPRGRASVNIG</sequence>
<dbReference type="InterPro" id="IPR050808">
    <property type="entry name" value="Phage_Integrase"/>
</dbReference>
<organism evidence="6 7">
    <name type="scientific">Falsiroseomonas frigidaquae</name>
    <dbReference type="NCBI Taxonomy" id="487318"/>
    <lineage>
        <taxon>Bacteria</taxon>
        <taxon>Pseudomonadati</taxon>
        <taxon>Pseudomonadota</taxon>
        <taxon>Alphaproteobacteria</taxon>
        <taxon>Acetobacterales</taxon>
        <taxon>Roseomonadaceae</taxon>
        <taxon>Falsiroseomonas</taxon>
    </lineage>
</organism>
<comment type="caution">
    <text evidence="6">The sequence shown here is derived from an EMBL/GenBank/DDBJ whole genome shotgun (WGS) entry which is preliminary data.</text>
</comment>